<dbReference type="EMBL" id="CAJSTJ010000066">
    <property type="protein sequence ID" value="CAG7555624.1"/>
    <property type="molecule type" value="Genomic_DNA"/>
</dbReference>
<reference evidence="1" key="1">
    <citation type="submission" date="2021-05" db="EMBL/GenBank/DDBJ databases">
        <authorList>
            <person name="Khan N."/>
        </authorList>
    </citation>
    <scope>NUCLEOTIDE SEQUENCE</scope>
</reference>
<protein>
    <recommendedName>
        <fullName evidence="3">F-box domain-containing protein</fullName>
    </recommendedName>
</protein>
<evidence type="ECO:0000313" key="1">
    <source>
        <dbReference type="EMBL" id="CAG7555624.1"/>
    </source>
</evidence>
<dbReference type="Proteomes" id="UP000693738">
    <property type="component" value="Unassembled WGS sequence"/>
</dbReference>
<gene>
    <name evidence="1" type="ORF">FEQUK3_LOCUS1437</name>
</gene>
<dbReference type="AlphaFoldDB" id="A0A8J2NEA6"/>
<comment type="caution">
    <text evidence="1">The sequence shown here is derived from an EMBL/GenBank/DDBJ whole genome shotgun (WGS) entry which is preliminary data.</text>
</comment>
<accession>A0A8J2NEA6</accession>
<name>A0A8J2NEA6_FUSEQ</name>
<organism evidence="1 2">
    <name type="scientific">Fusarium equiseti</name>
    <name type="common">Fusarium scirpi</name>
    <dbReference type="NCBI Taxonomy" id="61235"/>
    <lineage>
        <taxon>Eukaryota</taxon>
        <taxon>Fungi</taxon>
        <taxon>Dikarya</taxon>
        <taxon>Ascomycota</taxon>
        <taxon>Pezizomycotina</taxon>
        <taxon>Sordariomycetes</taxon>
        <taxon>Hypocreomycetidae</taxon>
        <taxon>Hypocreales</taxon>
        <taxon>Nectriaceae</taxon>
        <taxon>Fusarium</taxon>
        <taxon>Fusarium incarnatum-equiseti species complex</taxon>
    </lineage>
</organism>
<sequence>MESFPPFEMYPSDSNPKLLTLPNEIIFNIMTLTGNFQSKTNLAQACSSLYDRLIITIYKQASKAKSKHANAHIYEACRDGNIRTLERSLQAESISHLDIRIQERLNRPLYTAIQFYQVEVVEWLLARGADPNYAALLSLHKHRQCSHHQTRGTGEPILSIPGFSLLSNLLAKVLDSSGPAGEALYGDDTRRLPNGLPLRGFGSTYDDGMSIKFNLEAQYGGVLLEYIAASSEIGGLTAILALAGPALKGMAYIPKYQQTRSRPGILYCLVLHRGPIALSTGRQIEIGIYDMSDGGHDTASLFVRRLFGRELSSLTRLQSISILR</sequence>
<evidence type="ECO:0008006" key="3">
    <source>
        <dbReference type="Google" id="ProtNLM"/>
    </source>
</evidence>
<evidence type="ECO:0000313" key="2">
    <source>
        <dbReference type="Proteomes" id="UP000693738"/>
    </source>
</evidence>
<proteinExistence type="predicted"/>